<dbReference type="InterPro" id="IPR013783">
    <property type="entry name" value="Ig-like_fold"/>
</dbReference>
<dbReference type="Gene3D" id="3.30.1920.20">
    <property type="match status" value="3"/>
</dbReference>
<sequence length="1527" mass="167817">MGKKRSKISALLLSLILLFQLVTPFGKATAFANTSMLPPSNLAYQSITPDDGRLTWNTVFGATGYKVYEIKDGQIVPLGTTTSTSYSLNNLAEGSYRYVVSTLTSEGESGPSAPVSMEIVYPNMIAPDNVTSAIRNGNDITISWGASQYATSYHVYQIAEDGEKTLLTTTSSRTYTLAKAKEGSYVFAVSAFHTLYGESPASTQINVELGYPEMVPPANLSFSISNGTDVTLKWQASSFAVNYRIYEVLDGQKQMVNTITGTSVTLKNVSPGEHSYLVHSYSDRFGESAEGSKVKFSTSEIVMLAPENVSYKIQNLNDASISWTSAAFATAYKVYQIIDSERVLKSTVSGTSVAFTKLAAGSYQYEVYSFSDRYGESENGTPVSFTIDAVEIQPPSEFTYKVQNGNDIVLNWTISPNAENYNVYKIVDGKRTLLSNLTGTTTTLSNQPAGGYVIQVTANSSRFGESVEGTTISFALDQVILNKPQDVAHEVRNVNDVYFTWASVEFATNYRIYQIIDGQKVLKSTISGTSATLSNLPEGKLDYRIYAYSSRFGESGEGASATVSIDYPEIAAPKNPVHTMTSPTSFTLSWDLVEYAMSYKVYQISNGQKVLKSTVAGKTVSYSNMVPGQYSYEVYSYSTRFGESKTGTSFEVTVDAQALPAPENISFSVRNGNDLTLQWSSVQYATGYKIYKVAEGEETLVRTISGTSTSFANMPEGDFTYLVSAFSTLLGDSPYRAEVKGMIIYPVMDKPLNATASIINGNDITLKWNAATYANSYRIYQVDNGDKSLIRTVTGTSATLANLPGGAYSYIIHSYSDRFGESPEGSQVEMKVIFPVMQAPANFTQTISNGNDIVLRWNTSVYAKEYNVYQIVSGEKVLMRTVTGTSTTFTNMPEGDYQYVVHSVSDRFGESPEGSSIEFNLTWPVVQAPKLNGTVFDANNITLSWPAVTWANEYRVYKVKGNDKELIYKGPALTYKVYNLTEETHSFEVTAYSTRFGESLPSNRFERTIVYPVMEAPAASLKLISETSARITWDFVTYANGYNIYEIIDGESVLVAGKINNLSYTLENLTYANHEYVVTSYSNSFGESKPSEILLAKLIVDTTAPETTFNGPEGWSTESVIVTLQATDNETGVKHTYYSLNDGPVKEGTHILVTMEGFNKITYYSVDNVGNTEQFKTVFVKIDKTAPETGINTIPDYSQRVTIELSGMDELSKINQTYYSINGSEFMPGTSFTVVEEGMNIVSYFSVDHAGNREEVKTVEVKIDKTAPETTAILPSGWVNEDVNVAFSATDAYSKDVKTYYSIDGSDFVEANSIKISKEGITKISYYSVDGIGNTEQIKTAEVKIDKSAPEAVIPVETAYELGTVLTLDYLAFDGISEIAAEEMIVNGKMYSKGDQLALNQPGAYTIQLSVTDAAGWTTALEKTFSVYIPVSVEVLPKVVTGNKGIFTVKVDLPKEFQAYSFDVLSVSLNGVLAKTDNNGLKKQAEKGHFKFEREDFKWEKGEVKVELQGYLDNKYLVVGKTTIKVK</sequence>
<feature type="signal peptide" evidence="1">
    <location>
        <begin position="1"/>
        <end position="28"/>
    </location>
</feature>
<comment type="caution">
    <text evidence="3">The sequence shown here is derived from an EMBL/GenBank/DDBJ whole genome shotgun (WGS) entry which is preliminary data.</text>
</comment>
<dbReference type="Proteomes" id="UP000284416">
    <property type="component" value="Unassembled WGS sequence"/>
</dbReference>
<feature type="chain" id="PRO_5039346617" description="Fibronectin type-III domain-containing protein" evidence="1">
    <location>
        <begin position="29"/>
        <end position="1527"/>
    </location>
</feature>
<evidence type="ECO:0000256" key="1">
    <source>
        <dbReference type="SAM" id="SignalP"/>
    </source>
</evidence>
<dbReference type="RefSeq" id="WP_118923990.1">
    <property type="nucleotide sequence ID" value="NZ_QWEG01000017.1"/>
</dbReference>
<dbReference type="InterPro" id="IPR036116">
    <property type="entry name" value="FN3_sf"/>
</dbReference>
<evidence type="ECO:0000313" key="3">
    <source>
        <dbReference type="EMBL" id="RHW33321.1"/>
    </source>
</evidence>
<proteinExistence type="predicted"/>
<name>A0A417YJP9_9BACI</name>
<dbReference type="PROSITE" id="PS50853">
    <property type="entry name" value="FN3"/>
    <property type="match status" value="2"/>
</dbReference>
<dbReference type="SUPFAM" id="SSF49265">
    <property type="entry name" value="Fibronectin type III"/>
    <property type="match status" value="7"/>
</dbReference>
<reference evidence="3 4" key="1">
    <citation type="journal article" date="2017" name="Int. J. Syst. Evol. Microbiol.">
        <title>Bacillus notoginsengisoli sp. nov., a novel bacterium isolated from the rhizosphere of Panax notoginseng.</title>
        <authorList>
            <person name="Zhang M.Y."/>
            <person name="Cheng J."/>
            <person name="Cai Y."/>
            <person name="Zhang T.Y."/>
            <person name="Wu Y.Y."/>
            <person name="Manikprabhu D."/>
            <person name="Li W.J."/>
            <person name="Zhang Y.X."/>
        </authorList>
    </citation>
    <scope>NUCLEOTIDE SEQUENCE [LARGE SCALE GENOMIC DNA]</scope>
    <source>
        <strain evidence="3 4">JCM 30743</strain>
    </source>
</reference>
<dbReference type="OrthoDB" id="2442444at2"/>
<dbReference type="Gene3D" id="2.60.40.10">
    <property type="entry name" value="Immunoglobulins"/>
    <property type="match status" value="10"/>
</dbReference>
<evidence type="ECO:0000313" key="4">
    <source>
        <dbReference type="Proteomes" id="UP000284416"/>
    </source>
</evidence>
<dbReference type="InterPro" id="IPR058094">
    <property type="entry name" value="Ig-like_OmpL47-like"/>
</dbReference>
<feature type="domain" description="Fibronectin type-III" evidence="2">
    <location>
        <begin position="216"/>
        <end position="301"/>
    </location>
</feature>
<organism evidence="3 4">
    <name type="scientific">Neobacillus notoginsengisoli</name>
    <dbReference type="NCBI Taxonomy" id="1578198"/>
    <lineage>
        <taxon>Bacteria</taxon>
        <taxon>Bacillati</taxon>
        <taxon>Bacillota</taxon>
        <taxon>Bacilli</taxon>
        <taxon>Bacillales</taxon>
        <taxon>Bacillaceae</taxon>
        <taxon>Neobacillus</taxon>
    </lineage>
</organism>
<accession>A0A417YJP9</accession>
<dbReference type="CDD" id="cd00063">
    <property type="entry name" value="FN3"/>
    <property type="match status" value="2"/>
</dbReference>
<keyword evidence="1" id="KW-0732">Signal</keyword>
<dbReference type="InterPro" id="IPR003961">
    <property type="entry name" value="FN3_dom"/>
</dbReference>
<dbReference type="SMART" id="SM00060">
    <property type="entry name" value="FN3"/>
    <property type="match status" value="12"/>
</dbReference>
<protein>
    <recommendedName>
        <fullName evidence="2">Fibronectin type-III domain-containing protein</fullName>
    </recommendedName>
</protein>
<dbReference type="EMBL" id="QWEG01000017">
    <property type="protein sequence ID" value="RHW33321.1"/>
    <property type="molecule type" value="Genomic_DNA"/>
</dbReference>
<evidence type="ECO:0000259" key="2">
    <source>
        <dbReference type="PROSITE" id="PS50853"/>
    </source>
</evidence>
<gene>
    <name evidence="3" type="ORF">D1B31_20620</name>
</gene>
<feature type="domain" description="Fibronectin type-III" evidence="2">
    <location>
        <begin position="38"/>
        <end position="123"/>
    </location>
</feature>
<keyword evidence="4" id="KW-1185">Reference proteome</keyword>
<dbReference type="NCBIfam" id="NF047446">
    <property type="entry name" value="barrel_OmpL47"/>
    <property type="match status" value="3"/>
</dbReference>